<organism evidence="3 4">
    <name type="scientific">Raphidocelis subcapitata</name>
    <dbReference type="NCBI Taxonomy" id="307507"/>
    <lineage>
        <taxon>Eukaryota</taxon>
        <taxon>Viridiplantae</taxon>
        <taxon>Chlorophyta</taxon>
        <taxon>core chlorophytes</taxon>
        <taxon>Chlorophyceae</taxon>
        <taxon>CS clade</taxon>
        <taxon>Sphaeropleales</taxon>
        <taxon>Selenastraceae</taxon>
        <taxon>Raphidocelis</taxon>
    </lineage>
</organism>
<dbReference type="PANTHER" id="PTHR44825">
    <property type="match status" value="1"/>
</dbReference>
<dbReference type="Pfam" id="PF00226">
    <property type="entry name" value="DnaJ"/>
    <property type="match status" value="1"/>
</dbReference>
<dbReference type="AlphaFoldDB" id="A0A2V0PIU1"/>
<dbReference type="Proteomes" id="UP000247498">
    <property type="component" value="Unassembled WGS sequence"/>
</dbReference>
<dbReference type="SMART" id="SM00271">
    <property type="entry name" value="DnaJ"/>
    <property type="match status" value="1"/>
</dbReference>
<dbReference type="SUPFAM" id="SSF46565">
    <property type="entry name" value="Chaperone J-domain"/>
    <property type="match status" value="1"/>
</dbReference>
<comment type="caution">
    <text evidence="3">The sequence shown here is derived from an EMBL/GenBank/DDBJ whole genome shotgun (WGS) entry which is preliminary data.</text>
</comment>
<reference evidence="3 4" key="1">
    <citation type="journal article" date="2018" name="Sci. Rep.">
        <title>Raphidocelis subcapitata (=Pseudokirchneriella subcapitata) provides an insight into genome evolution and environmental adaptations in the Sphaeropleales.</title>
        <authorList>
            <person name="Suzuki S."/>
            <person name="Yamaguchi H."/>
            <person name="Nakajima N."/>
            <person name="Kawachi M."/>
        </authorList>
    </citation>
    <scope>NUCLEOTIDE SEQUENCE [LARGE SCALE GENOMIC DNA]</scope>
    <source>
        <strain evidence="3 4">NIES-35</strain>
    </source>
</reference>
<sequence length="367" mass="38873">MLQAGSNSRRWARSPAAPARGGAPPAPAPRRARARRAAAERGPQARAVSHYEVLGVPPDAPLEEIKARYRKLAKQTHPDASGGEEQLFLAVRRAYEHLSNELLRAEHDQQLGINNARGGDPRFARFNRWRSEVVPELRAQLQIWTAEMAEIARSEAAAWRALVARALEAAAAAEAAVDAWAAAGGAAAAAAAVAGAGIARFAEAAEGDESGSSGDDGADLDDWGAGNRGSSSSGGGGGGSEWEQERRVQHRARHRRRREAAARSEAERSAEAARAALGELGTALSEAQAAVGWGQACAQRQYDKRIEQVAARYRAYGEVVWFDVFEEEAAPWLSEATAALERQRGELAGLEARAAAVLAAAEGGALI</sequence>
<gene>
    <name evidence="3" type="ORF">Rsub_12434</name>
</gene>
<dbReference type="InParanoid" id="A0A2V0PIU1"/>
<feature type="compositionally biased region" description="Low complexity" evidence="1">
    <location>
        <begin position="206"/>
        <end position="215"/>
    </location>
</feature>
<feature type="compositionally biased region" description="Basic residues" evidence="1">
    <location>
        <begin position="248"/>
        <end position="258"/>
    </location>
</feature>
<evidence type="ECO:0000313" key="3">
    <source>
        <dbReference type="EMBL" id="GBF99721.1"/>
    </source>
</evidence>
<keyword evidence="4" id="KW-1185">Reference proteome</keyword>
<dbReference type="PANTHER" id="PTHR44825:SF1">
    <property type="entry name" value="DNAJ HOMOLOG SUBFAMILY C MEMBER 4"/>
    <property type="match status" value="1"/>
</dbReference>
<name>A0A2V0PIU1_9CHLO</name>
<feature type="region of interest" description="Disordered" evidence="1">
    <location>
        <begin position="1"/>
        <end position="46"/>
    </location>
</feature>
<evidence type="ECO:0000256" key="1">
    <source>
        <dbReference type="SAM" id="MobiDB-lite"/>
    </source>
</evidence>
<dbReference type="Gene3D" id="1.10.287.110">
    <property type="entry name" value="DnaJ domain"/>
    <property type="match status" value="1"/>
</dbReference>
<dbReference type="InterPro" id="IPR052763">
    <property type="entry name" value="DnaJ_C4"/>
</dbReference>
<feature type="region of interest" description="Disordered" evidence="1">
    <location>
        <begin position="206"/>
        <end position="268"/>
    </location>
</feature>
<protein>
    <recommendedName>
        <fullName evidence="2">J domain-containing protein</fullName>
    </recommendedName>
</protein>
<evidence type="ECO:0000259" key="2">
    <source>
        <dbReference type="PROSITE" id="PS50076"/>
    </source>
</evidence>
<dbReference type="STRING" id="307507.A0A2V0PIU1"/>
<accession>A0A2V0PIU1</accession>
<feature type="domain" description="J" evidence="2">
    <location>
        <begin position="49"/>
        <end position="111"/>
    </location>
</feature>
<dbReference type="InterPro" id="IPR001623">
    <property type="entry name" value="DnaJ_domain"/>
</dbReference>
<dbReference type="InterPro" id="IPR036869">
    <property type="entry name" value="J_dom_sf"/>
</dbReference>
<dbReference type="CDD" id="cd06257">
    <property type="entry name" value="DnaJ"/>
    <property type="match status" value="1"/>
</dbReference>
<dbReference type="EMBL" id="BDRX01000170">
    <property type="protein sequence ID" value="GBF99721.1"/>
    <property type="molecule type" value="Genomic_DNA"/>
</dbReference>
<dbReference type="PROSITE" id="PS50076">
    <property type="entry name" value="DNAJ_2"/>
    <property type="match status" value="1"/>
</dbReference>
<feature type="compositionally biased region" description="Low complexity" evidence="1">
    <location>
        <begin position="13"/>
        <end position="23"/>
    </location>
</feature>
<dbReference type="OrthoDB" id="539371at2759"/>
<proteinExistence type="predicted"/>
<dbReference type="PRINTS" id="PR00625">
    <property type="entry name" value="JDOMAIN"/>
</dbReference>
<feature type="compositionally biased region" description="Basic and acidic residues" evidence="1">
    <location>
        <begin position="259"/>
        <end position="268"/>
    </location>
</feature>
<evidence type="ECO:0000313" key="4">
    <source>
        <dbReference type="Proteomes" id="UP000247498"/>
    </source>
</evidence>